<proteinExistence type="predicted"/>
<dbReference type="EMBL" id="KV428152">
    <property type="protein sequence ID" value="KZT35105.1"/>
    <property type="molecule type" value="Genomic_DNA"/>
</dbReference>
<evidence type="ECO:0000256" key="1">
    <source>
        <dbReference type="SAM" id="SignalP"/>
    </source>
</evidence>
<accession>A0A166A9G4</accession>
<dbReference type="AlphaFoldDB" id="A0A166A9G4"/>
<feature type="chain" id="PRO_5007870486" evidence="1">
    <location>
        <begin position="23"/>
        <end position="60"/>
    </location>
</feature>
<reference evidence="2 3" key="1">
    <citation type="journal article" date="2016" name="Mol. Biol. Evol.">
        <title>Comparative Genomics of Early-Diverging Mushroom-Forming Fungi Provides Insights into the Origins of Lignocellulose Decay Capabilities.</title>
        <authorList>
            <person name="Nagy L.G."/>
            <person name="Riley R."/>
            <person name="Tritt A."/>
            <person name="Adam C."/>
            <person name="Daum C."/>
            <person name="Floudas D."/>
            <person name="Sun H."/>
            <person name="Yadav J.S."/>
            <person name="Pangilinan J."/>
            <person name="Larsson K.H."/>
            <person name="Matsuura K."/>
            <person name="Barry K."/>
            <person name="Labutti K."/>
            <person name="Kuo R."/>
            <person name="Ohm R.A."/>
            <person name="Bhattacharya S.S."/>
            <person name="Shirouzu T."/>
            <person name="Yoshinaga Y."/>
            <person name="Martin F.M."/>
            <person name="Grigoriev I.V."/>
            <person name="Hibbett D.S."/>
        </authorList>
    </citation>
    <scope>NUCLEOTIDE SEQUENCE [LARGE SCALE GENOMIC DNA]</scope>
    <source>
        <strain evidence="2 3">HHB10207 ss-3</strain>
    </source>
</reference>
<name>A0A166A9G4_9AGAM</name>
<evidence type="ECO:0000313" key="2">
    <source>
        <dbReference type="EMBL" id="KZT35105.1"/>
    </source>
</evidence>
<dbReference type="Proteomes" id="UP000076798">
    <property type="component" value="Unassembled WGS sequence"/>
</dbReference>
<gene>
    <name evidence="2" type="ORF">SISSUDRAFT_1051860</name>
</gene>
<sequence length="60" mass="6662">MVATLVLLCLGMVDLPQMAVDARLVPLVGSSIRYVPPPNQYDVELTLQSSVPYTRLIFEQ</sequence>
<evidence type="ECO:0000313" key="3">
    <source>
        <dbReference type="Proteomes" id="UP000076798"/>
    </source>
</evidence>
<protein>
    <submittedName>
        <fullName evidence="2">Uncharacterized protein</fullName>
    </submittedName>
</protein>
<keyword evidence="3" id="KW-1185">Reference proteome</keyword>
<keyword evidence="1" id="KW-0732">Signal</keyword>
<organism evidence="2 3">
    <name type="scientific">Sistotremastrum suecicum HHB10207 ss-3</name>
    <dbReference type="NCBI Taxonomy" id="1314776"/>
    <lineage>
        <taxon>Eukaryota</taxon>
        <taxon>Fungi</taxon>
        <taxon>Dikarya</taxon>
        <taxon>Basidiomycota</taxon>
        <taxon>Agaricomycotina</taxon>
        <taxon>Agaricomycetes</taxon>
        <taxon>Sistotremastrales</taxon>
        <taxon>Sistotremastraceae</taxon>
        <taxon>Sistotremastrum</taxon>
    </lineage>
</organism>
<feature type="signal peptide" evidence="1">
    <location>
        <begin position="1"/>
        <end position="22"/>
    </location>
</feature>